<dbReference type="PANTHER" id="PTHR43435:SF4">
    <property type="entry name" value="FGGY CARBOHYDRATE KINASE DOMAIN-CONTAINING PROTEIN"/>
    <property type="match status" value="1"/>
</dbReference>
<comment type="similarity">
    <text evidence="2">Belongs to the polycystin family.</text>
</comment>
<accession>A0A2R5GN43</accession>
<keyword evidence="4" id="KW-0808">Transferase</keyword>
<dbReference type="OrthoDB" id="203824at2759"/>
<gene>
    <name evidence="12" type="ORF">FCC1311_082602</name>
</gene>
<dbReference type="Gene3D" id="3.30.420.40">
    <property type="match status" value="1"/>
</dbReference>
<dbReference type="SUPFAM" id="SSF53067">
    <property type="entry name" value="Actin-like ATPase domain"/>
    <property type="match status" value="2"/>
</dbReference>
<keyword evidence="6 12" id="KW-0418">Kinase</keyword>
<dbReference type="InterPro" id="IPR018485">
    <property type="entry name" value="FGGY_C"/>
</dbReference>
<dbReference type="GO" id="GO:0005737">
    <property type="term" value="C:cytoplasm"/>
    <property type="evidence" value="ECO:0007669"/>
    <property type="project" value="TreeGrafter"/>
</dbReference>
<evidence type="ECO:0000256" key="6">
    <source>
        <dbReference type="ARBA" id="ARBA00022777"/>
    </source>
</evidence>
<feature type="transmembrane region" description="Helical" evidence="10">
    <location>
        <begin position="980"/>
        <end position="1008"/>
    </location>
</feature>
<dbReference type="InterPro" id="IPR046791">
    <property type="entry name" value="Polycystin_dom"/>
</dbReference>
<protein>
    <submittedName>
        <fullName evidence="12">FGGY carbohydrate kinase domain-containing protein</fullName>
    </submittedName>
</protein>
<evidence type="ECO:0000256" key="9">
    <source>
        <dbReference type="SAM" id="MobiDB-lite"/>
    </source>
</evidence>
<dbReference type="InterPro" id="IPR011009">
    <property type="entry name" value="Kinase-like_dom_sf"/>
</dbReference>
<evidence type="ECO:0000256" key="10">
    <source>
        <dbReference type="SAM" id="Phobius"/>
    </source>
</evidence>
<dbReference type="GO" id="GO:0019150">
    <property type="term" value="F:D-ribulokinase activity"/>
    <property type="evidence" value="ECO:0007669"/>
    <property type="project" value="TreeGrafter"/>
</dbReference>
<proteinExistence type="inferred from homology"/>
<dbReference type="Pfam" id="PF20519">
    <property type="entry name" value="Polycystin_dom"/>
    <property type="match status" value="1"/>
</dbReference>
<evidence type="ECO:0000256" key="1">
    <source>
        <dbReference type="ARBA" id="ARBA00004141"/>
    </source>
</evidence>
<keyword evidence="8 10" id="KW-0472">Membrane</keyword>
<evidence type="ECO:0000256" key="5">
    <source>
        <dbReference type="ARBA" id="ARBA00022692"/>
    </source>
</evidence>
<dbReference type="Pfam" id="PF00069">
    <property type="entry name" value="Pkinase"/>
    <property type="match status" value="1"/>
</dbReference>
<evidence type="ECO:0000313" key="13">
    <source>
        <dbReference type="Proteomes" id="UP000241890"/>
    </source>
</evidence>
<dbReference type="NCBIfam" id="TIGR01315">
    <property type="entry name" value="5C_CHO_kinase"/>
    <property type="match status" value="1"/>
</dbReference>
<dbReference type="Gene3D" id="1.20.58.2240">
    <property type="match status" value="1"/>
</dbReference>
<dbReference type="InterPro" id="IPR043129">
    <property type="entry name" value="ATPase_NBD"/>
</dbReference>
<feature type="domain" description="Protein kinase" evidence="11">
    <location>
        <begin position="55"/>
        <end position="354"/>
    </location>
</feature>
<keyword evidence="5 10" id="KW-0812">Transmembrane</keyword>
<dbReference type="InterPro" id="IPR000719">
    <property type="entry name" value="Prot_kinase_dom"/>
</dbReference>
<sequence length="1571" mass="173356">MLGLYRQLYQEVLETNEEELELKHGHLSGRHDVVSTQTHAQIRAKDETTTTTTQMTAAATIARGAFSETLKGTVDASGETVAIKRFGESRQAKREMRHEVQVLRALARVASAPFACFTVQLRCVDWDANAVGLELCEGGDLFGLLFQNEELSESDILFYAAEVAAAISHLHANGILHGDIKPENIGITAQGHIRLFDFGLSHIFDQENERDPDTGRLITPTNAGTTMYASPELLMLRQTSMDSDWWSYGVLLFEIFFQRLPWLAESDEDTANLICTEPLVWVHDDKDFASADQDVNTVQAALREQSYIDPLQEHNSSGPSFQDLRKGALAILLAASRLQRSQDNNTNASAHVATDRQRSLAYRVTAKLVHSSVSYARSTIIDMPMSATVASLIQESASLWALDPRQVQAISDGLVISPLTNLGELETLLSQRPGPQAPRLFTLRQFKPLEDLIQPKQSFHFDETTQQQQQQQQQQHRGFKQEAEWQRRRPSAARHAPSKPFFRHLRNPNERADALRDLCLFFAILLLIFLGTTAPISRETRGRPLNDITVRPFAEETTFADIQTSSQIYAWTSTVLREYLLGDALRAPHQSTNMWTINRELGQVLGVLRVRQLRVRANASCTITAKAQAFSSACFANYEQETRAVDSYGANGAVFTSGFEWHSSQSIQSNAKTDIFQDYETPGKLAVYPNSGFLVDIGADFRAKSNRTYQDLIAEWDNIFAKFANSKWIDAHTSAVIFSWTTFVGSAARYETNYVLFEQRLAGQFLPSRILRTFRQDLVFPTGGARIAHVLLGVCMCWLALQKCFHLRRAISGGKRPSRFFDVAQATDIVVLALYIASVALQARVLNTFGDIEKLLWNPPTPFYYPLDSVFCLTAAQRHVLNTLLAFVAWRILLSLRVSEPGSVLLVTIVRTCTSIAATLVLSMPFLVIDAFLVWQLVGTFNIYFRRYASTWVQLSIQVFTAFEYLQPTLLDLLNDRPVIAWYTTILIYVHVLIFRYVFAAIITVCAIHHMLKAIAHHRRAALTMATCVGVDVGTGSVRAMLLQRGGGHILATAEKEIETMRGPSEVHLEQSSEEIWRAVCATVREVLAAAPDGTPAPQAIGFCATCSLVVVDQDGKPLPVGSHGDARRNVILWADHRAQAEADAINATGHPLLQNVGGAVSPEMELPKLLHLQRHMGETFTRAGGFFDLPDYLTFRATGNADTRSFCSLVCKWVYDAVNDEWNRDLLSAVGLESLLDEEQARRLGQKALRPGTPVPGGLCRAAAADMGLPEGLPVGTSLIDAHSGALGMLGIWDHEEGAKPLHERLAVVAGTSNCLLTVSPHPVHVQGIWGPYLHAIAPDMHCNEAGQSAAGALVRHVMESHPAWPDVESRVKASAKHTTAFAYIEATLDELASQAGVPVPLLARHMHMTPDLNGNRSPLARGDLRGVMSGLTLQEPDFKHLAISYLCALQSLCFSSRMICDRLQEGGQTISRVIVCGGLAKSDLFCQMLADVLGMRVALPQCEQAVVLGACMLGAVAAGASMQDVMGENSLGRVYSPQPQLAPFYDAKYTVFVKLTDVAVASQEVMANV</sequence>
<evidence type="ECO:0000256" key="7">
    <source>
        <dbReference type="ARBA" id="ARBA00022989"/>
    </source>
</evidence>
<dbReference type="Pfam" id="PF00370">
    <property type="entry name" value="FGGY_N"/>
    <property type="match status" value="1"/>
</dbReference>
<reference evidence="12 13" key="1">
    <citation type="submission" date="2017-12" db="EMBL/GenBank/DDBJ databases">
        <title>Sequencing, de novo assembly and annotation of complete genome of a new Thraustochytrid species, strain FCC1311.</title>
        <authorList>
            <person name="Sedici K."/>
            <person name="Godart F."/>
            <person name="Aiese Cigliano R."/>
            <person name="Sanseverino W."/>
            <person name="Barakat M."/>
            <person name="Ortet P."/>
            <person name="Marechal E."/>
            <person name="Cagnac O."/>
            <person name="Amato A."/>
        </authorList>
    </citation>
    <scope>NUCLEOTIDE SEQUENCE [LARGE SCALE GENOMIC DNA]</scope>
</reference>
<dbReference type="InParanoid" id="A0A2R5GN43"/>
<organism evidence="12 13">
    <name type="scientific">Hondaea fermentalgiana</name>
    <dbReference type="NCBI Taxonomy" id="2315210"/>
    <lineage>
        <taxon>Eukaryota</taxon>
        <taxon>Sar</taxon>
        <taxon>Stramenopiles</taxon>
        <taxon>Bigyra</taxon>
        <taxon>Labyrinthulomycetes</taxon>
        <taxon>Thraustochytrida</taxon>
        <taxon>Thraustochytriidae</taxon>
        <taxon>Hondaea</taxon>
    </lineage>
</organism>
<feature type="region of interest" description="Disordered" evidence="9">
    <location>
        <begin position="461"/>
        <end position="504"/>
    </location>
</feature>
<comment type="similarity">
    <text evidence="3">Belongs to the FGGY kinase family.</text>
</comment>
<feature type="compositionally biased region" description="Low complexity" evidence="9">
    <location>
        <begin position="466"/>
        <end position="475"/>
    </location>
</feature>
<dbReference type="EMBL" id="BEYU01000112">
    <property type="protein sequence ID" value="GBG32035.1"/>
    <property type="molecule type" value="Genomic_DNA"/>
</dbReference>
<name>A0A2R5GN43_9STRA</name>
<keyword evidence="7 10" id="KW-1133">Transmembrane helix</keyword>
<comment type="caution">
    <text evidence="12">The sequence shown here is derived from an EMBL/GenBank/DDBJ whole genome shotgun (WGS) entry which is preliminary data.</text>
</comment>
<dbReference type="GO" id="GO:0004672">
    <property type="term" value="F:protein kinase activity"/>
    <property type="evidence" value="ECO:0007669"/>
    <property type="project" value="InterPro"/>
</dbReference>
<evidence type="ECO:0000256" key="8">
    <source>
        <dbReference type="ARBA" id="ARBA00023136"/>
    </source>
</evidence>
<evidence type="ECO:0000256" key="4">
    <source>
        <dbReference type="ARBA" id="ARBA00022679"/>
    </source>
</evidence>
<evidence type="ECO:0000256" key="3">
    <source>
        <dbReference type="ARBA" id="ARBA00009156"/>
    </source>
</evidence>
<dbReference type="GO" id="GO:0019321">
    <property type="term" value="P:pentose metabolic process"/>
    <property type="evidence" value="ECO:0007669"/>
    <property type="project" value="TreeGrafter"/>
</dbReference>
<dbReference type="SUPFAM" id="SSF56112">
    <property type="entry name" value="Protein kinase-like (PK-like)"/>
    <property type="match status" value="1"/>
</dbReference>
<dbReference type="SMART" id="SM00220">
    <property type="entry name" value="S_TKc"/>
    <property type="match status" value="1"/>
</dbReference>
<evidence type="ECO:0000256" key="2">
    <source>
        <dbReference type="ARBA" id="ARBA00007200"/>
    </source>
</evidence>
<evidence type="ECO:0000313" key="12">
    <source>
        <dbReference type="EMBL" id="GBG32035.1"/>
    </source>
</evidence>
<dbReference type="GO" id="GO:0005524">
    <property type="term" value="F:ATP binding"/>
    <property type="evidence" value="ECO:0007669"/>
    <property type="project" value="InterPro"/>
</dbReference>
<dbReference type="InterPro" id="IPR006003">
    <property type="entry name" value="FGGY_RbtK-like"/>
</dbReference>
<comment type="subcellular location">
    <subcellularLocation>
        <location evidence="1">Membrane</location>
        <topology evidence="1">Multi-pass membrane protein</topology>
    </subcellularLocation>
</comment>
<dbReference type="PANTHER" id="PTHR43435">
    <property type="entry name" value="RIBULOKINASE"/>
    <property type="match status" value="1"/>
</dbReference>
<feature type="transmembrane region" description="Helical" evidence="10">
    <location>
        <begin position="926"/>
        <end position="945"/>
    </location>
</feature>
<dbReference type="InterPro" id="IPR018484">
    <property type="entry name" value="FGGY_N"/>
</dbReference>
<dbReference type="CDD" id="cd07782">
    <property type="entry name" value="ASKHA_NBD_FGGY_D-RBK"/>
    <property type="match status" value="1"/>
</dbReference>
<feature type="transmembrane region" description="Helical" evidence="10">
    <location>
        <begin position="778"/>
        <end position="801"/>
    </location>
</feature>
<dbReference type="GO" id="GO:0016020">
    <property type="term" value="C:membrane"/>
    <property type="evidence" value="ECO:0007669"/>
    <property type="project" value="UniProtKB-SubCell"/>
</dbReference>
<dbReference type="Gene3D" id="3.30.200.20">
    <property type="entry name" value="Phosphorylase Kinase, domain 1"/>
    <property type="match status" value="1"/>
</dbReference>
<keyword evidence="13" id="KW-1185">Reference proteome</keyword>
<dbReference type="Proteomes" id="UP000241890">
    <property type="component" value="Unassembled WGS sequence"/>
</dbReference>
<dbReference type="PROSITE" id="PS50011">
    <property type="entry name" value="PROTEIN_KINASE_DOM"/>
    <property type="match status" value="1"/>
</dbReference>
<dbReference type="Pfam" id="PF02782">
    <property type="entry name" value="FGGY_C"/>
    <property type="match status" value="1"/>
</dbReference>
<evidence type="ECO:0000259" key="11">
    <source>
        <dbReference type="PROSITE" id="PS50011"/>
    </source>
</evidence>
<dbReference type="Gene3D" id="1.10.510.10">
    <property type="entry name" value="Transferase(Phosphotransferase) domain 1"/>
    <property type="match status" value="1"/>
</dbReference>